<dbReference type="Proteomes" id="UP000231019">
    <property type="component" value="Unassembled WGS sequence"/>
</dbReference>
<name>A0A2M7G8I6_9BACT</name>
<keyword evidence="1" id="KW-0677">Repeat</keyword>
<dbReference type="InterPro" id="IPR011042">
    <property type="entry name" value="6-blade_b-propeller_TolB-like"/>
</dbReference>
<keyword evidence="3" id="KW-0732">Signal</keyword>
<evidence type="ECO:0000313" key="6">
    <source>
        <dbReference type="Proteomes" id="UP000231019"/>
    </source>
</evidence>
<feature type="repeat" description="NHL" evidence="2">
    <location>
        <begin position="930"/>
        <end position="972"/>
    </location>
</feature>
<dbReference type="SUPFAM" id="SSF81296">
    <property type="entry name" value="E set domains"/>
    <property type="match status" value="6"/>
</dbReference>
<evidence type="ECO:0000256" key="1">
    <source>
        <dbReference type="ARBA" id="ARBA00022737"/>
    </source>
</evidence>
<feature type="domain" description="IPT/TIG" evidence="4">
    <location>
        <begin position="534"/>
        <end position="617"/>
    </location>
</feature>
<dbReference type="PROSITE" id="PS51125">
    <property type="entry name" value="NHL"/>
    <property type="match status" value="1"/>
</dbReference>
<gene>
    <name evidence="5" type="ORF">COW36_03770</name>
</gene>
<reference evidence="5 6" key="1">
    <citation type="submission" date="2017-09" db="EMBL/GenBank/DDBJ databases">
        <title>Depth-based differentiation of microbial function through sediment-hosted aquifers and enrichment of novel symbionts in the deep terrestrial subsurface.</title>
        <authorList>
            <person name="Probst A.J."/>
            <person name="Ladd B."/>
            <person name="Jarett J.K."/>
            <person name="Geller-Mcgrath D.E."/>
            <person name="Sieber C.M."/>
            <person name="Emerson J.B."/>
            <person name="Anantharaman K."/>
            <person name="Thomas B.C."/>
            <person name="Malmstrom R."/>
            <person name="Stieglmeier M."/>
            <person name="Klingl A."/>
            <person name="Woyke T."/>
            <person name="Ryan C.M."/>
            <person name="Banfield J.F."/>
        </authorList>
    </citation>
    <scope>NUCLEOTIDE SEQUENCE [LARGE SCALE GENOMIC DNA]</scope>
    <source>
        <strain evidence="5">CG17_big_fil_post_rev_8_21_14_2_50_48_46</strain>
    </source>
</reference>
<dbReference type="SUPFAM" id="SSF63829">
    <property type="entry name" value="Calcium-dependent phosphotriesterase"/>
    <property type="match status" value="2"/>
</dbReference>
<protein>
    <recommendedName>
        <fullName evidence="4">IPT/TIG domain-containing protein</fullName>
    </recommendedName>
</protein>
<evidence type="ECO:0000313" key="5">
    <source>
        <dbReference type="EMBL" id="PIW18418.1"/>
    </source>
</evidence>
<feature type="signal peptide" evidence="3">
    <location>
        <begin position="1"/>
        <end position="19"/>
    </location>
</feature>
<dbReference type="InterPro" id="IPR014756">
    <property type="entry name" value="Ig_E-set"/>
</dbReference>
<dbReference type="InterPro" id="IPR001258">
    <property type="entry name" value="NHL_repeat"/>
</dbReference>
<feature type="chain" id="PRO_5014811798" description="IPT/TIG domain-containing protein" evidence="3">
    <location>
        <begin position="20"/>
        <end position="1225"/>
    </location>
</feature>
<dbReference type="Pfam" id="PF01833">
    <property type="entry name" value="TIG"/>
    <property type="match status" value="5"/>
</dbReference>
<dbReference type="PROSITE" id="PS51257">
    <property type="entry name" value="PROKAR_LIPOPROTEIN"/>
    <property type="match status" value="1"/>
</dbReference>
<dbReference type="Pfam" id="PF01436">
    <property type="entry name" value="NHL"/>
    <property type="match status" value="1"/>
</dbReference>
<feature type="domain" description="IPT/TIG" evidence="4">
    <location>
        <begin position="371"/>
        <end position="451"/>
    </location>
</feature>
<dbReference type="InterPro" id="IPR002909">
    <property type="entry name" value="IPT_dom"/>
</dbReference>
<dbReference type="Gene3D" id="2.120.10.30">
    <property type="entry name" value="TolB, C-terminal domain"/>
    <property type="match status" value="3"/>
</dbReference>
<sequence length="1225" mass="126398">MKRSSLALALLMISCTVLPPGTGQKGAGIPGNSPLQPATLPVQSPASQTVFPHQPLIDSAEAKISGSAQGDHLSLKVIIPRASSGMRVQALELDKISHLRSWVSSNDLSAPIFNLDNYVAVRSDGQNTALSIKTVPRGKNRVVSVQGYDNTTNHAPIEGALLKAVYSSPENSTEIVLTFTWRSTATASVLESLIKKDPAVVGNLNAEQVNQLIENLNMTQLNALLDKVIYGNNPVGGTTYALHPSRLNADVLAKAIVDANGTVPVLNAGDPTPANWIKNMGDITLVVKTPNQNNFNSQIQVQITDPASPAVIISAGQNSASLPQIIPGTWQAIVKLEGLNGGVSTRANLSVDANGVVQLTEGTQGNPIILPPVIKAITATQGASGTQITLTGDGFNPAGGNTVKFGTVTATVDVTSATSLVVTVPPGISGTVPIQVTNNGKTSNQVNFNVESKIVSLSKPGGKAGDTLTLQVSGFDASSSNPTVTFAGGANATVTGTTAGSITVTVPAGATTGAISVTPQGGTALQSPTYTLNTPVITSLNPESGSVGATVTVKGANFTGATGATVNGQAVTDLTVVDDNTLTFKVPVGATSGAVQVTTNQGTGTSQTPLTVPQQIVALSSPGGKAGDSVTITVSGFNPQTSNPTVTFAGGATATITGSTNSTLTVTVPAGATTGAITVTPQGGTALQSSTYTLNTPVISSFNSNVAIGQQVVLSGANFTNATQVTFNGVAAPTYTVNNDGTITVTVPPGATDGPIRVTTPSGTGTSATNFVLLKPPTITHVNYNPLQPLAPIVLTGTNYVPGSTLMIGTTSINPNTYTIDSTTQITIHTPPQNLAMDSVTVLNASGSAVSSLIYKDVINFVGDATKVVRTDVNFAIDSPHGINVDHDTNIYIASLLHKVYKFNSAGQNQYVSGDGISGWRKDEVTNPTAKFFETTLANARFNGPEDLANDAAGNIYVADTTNHAIRKITTDGKVQVLARLPGPEGIEISSNGILYVTGNDPPNGNATTSYVMKITDLNTLPSDAQIRAYDADANSDGKADHTMTTNVTVIAGGATSGPATATPVSPISAARFLHLEGLGIDGQGNVFVADVDNFQIRKIDLQNNSVSVFATLSWSYPVLNSDTKPYIEMHEIRVDPQGNVFVPAACCNWLFNNAAKIYKISPTGQISKIAGTGTFSVLEGKPLTEATFSSPRGVDFAPNGTLYISDTGWGIRRIDRFQPLAVNP</sequence>
<evidence type="ECO:0000256" key="2">
    <source>
        <dbReference type="PROSITE-ProRule" id="PRU00504"/>
    </source>
</evidence>
<evidence type="ECO:0000259" key="4">
    <source>
        <dbReference type="SMART" id="SM00429"/>
    </source>
</evidence>
<dbReference type="CDD" id="cd00102">
    <property type="entry name" value="IPT"/>
    <property type="match status" value="2"/>
</dbReference>
<dbReference type="PANTHER" id="PTHR13833">
    <property type="match status" value="1"/>
</dbReference>
<dbReference type="PANTHER" id="PTHR13833:SF71">
    <property type="entry name" value="NHL DOMAIN-CONTAINING PROTEIN"/>
    <property type="match status" value="1"/>
</dbReference>
<feature type="domain" description="IPT/TIG" evidence="4">
    <location>
        <begin position="696"/>
        <end position="774"/>
    </location>
</feature>
<comment type="caution">
    <text evidence="5">The sequence shown here is derived from an EMBL/GenBank/DDBJ whole genome shotgun (WGS) entry which is preliminary data.</text>
</comment>
<dbReference type="AlphaFoldDB" id="A0A2M7G8I6"/>
<accession>A0A2M7G8I6</accession>
<dbReference type="InterPro" id="IPR013783">
    <property type="entry name" value="Ig-like_fold"/>
</dbReference>
<evidence type="ECO:0000256" key="3">
    <source>
        <dbReference type="SAM" id="SignalP"/>
    </source>
</evidence>
<dbReference type="Gene3D" id="2.60.40.10">
    <property type="entry name" value="Immunoglobulins"/>
    <property type="match status" value="5"/>
</dbReference>
<dbReference type="SMART" id="SM00429">
    <property type="entry name" value="IPT"/>
    <property type="match status" value="3"/>
</dbReference>
<proteinExistence type="predicted"/>
<organism evidence="5 6">
    <name type="scientific">bacterium (Candidatus Blackallbacteria) CG17_big_fil_post_rev_8_21_14_2_50_48_46</name>
    <dbReference type="NCBI Taxonomy" id="2014261"/>
    <lineage>
        <taxon>Bacteria</taxon>
        <taxon>Candidatus Blackallbacteria</taxon>
    </lineage>
</organism>
<dbReference type="EMBL" id="PFFQ01000012">
    <property type="protein sequence ID" value="PIW18418.1"/>
    <property type="molecule type" value="Genomic_DNA"/>
</dbReference>